<name>A0AAV1HTR0_9CHLO</name>
<dbReference type="PANTHER" id="PTHR13650">
    <property type="entry name" value="SPATACSIN"/>
    <property type="match status" value="1"/>
</dbReference>
<accession>A0AAV1HTR0</accession>
<dbReference type="Pfam" id="PF14649">
    <property type="entry name" value="Spatacsin_C"/>
    <property type="match status" value="1"/>
</dbReference>
<evidence type="ECO:0000313" key="3">
    <source>
        <dbReference type="Proteomes" id="UP001314263"/>
    </source>
</evidence>
<dbReference type="PANTHER" id="PTHR13650:SF0">
    <property type="entry name" value="SPATACSIN"/>
    <property type="match status" value="1"/>
</dbReference>
<keyword evidence="3" id="KW-1185">Reference proteome</keyword>
<protein>
    <recommendedName>
        <fullName evidence="1">Spatacsin C-terminal domain-containing protein</fullName>
    </recommendedName>
</protein>
<dbReference type="EMBL" id="CAUYUE010000002">
    <property type="protein sequence ID" value="CAK0739001.1"/>
    <property type="molecule type" value="Genomic_DNA"/>
</dbReference>
<feature type="domain" description="Spatacsin C-terminal" evidence="1">
    <location>
        <begin position="952"/>
        <end position="1141"/>
    </location>
</feature>
<organism evidence="2 3">
    <name type="scientific">Coccomyxa viridis</name>
    <dbReference type="NCBI Taxonomy" id="1274662"/>
    <lineage>
        <taxon>Eukaryota</taxon>
        <taxon>Viridiplantae</taxon>
        <taxon>Chlorophyta</taxon>
        <taxon>core chlorophytes</taxon>
        <taxon>Trebouxiophyceae</taxon>
        <taxon>Trebouxiophyceae incertae sedis</taxon>
        <taxon>Coccomyxaceae</taxon>
        <taxon>Coccomyxa</taxon>
    </lineage>
</organism>
<dbReference type="InterPro" id="IPR028107">
    <property type="entry name" value="Spatacsin_C_dom"/>
</dbReference>
<dbReference type="GO" id="GO:0005737">
    <property type="term" value="C:cytoplasm"/>
    <property type="evidence" value="ECO:0007669"/>
    <property type="project" value="TreeGrafter"/>
</dbReference>
<proteinExistence type="predicted"/>
<reference evidence="2 3" key="1">
    <citation type="submission" date="2023-10" db="EMBL/GenBank/DDBJ databases">
        <authorList>
            <person name="Maclean D."/>
            <person name="Macfadyen A."/>
        </authorList>
    </citation>
    <scope>NUCLEOTIDE SEQUENCE [LARGE SCALE GENOMIC DNA]</scope>
</reference>
<gene>
    <name evidence="2" type="ORF">CVIRNUC_001123</name>
</gene>
<dbReference type="InterPro" id="IPR028103">
    <property type="entry name" value="Spatacsin"/>
</dbReference>
<comment type="caution">
    <text evidence="2">The sequence shown here is derived from an EMBL/GenBank/DDBJ whole genome shotgun (WGS) entry which is preliminary data.</text>
</comment>
<evidence type="ECO:0000259" key="1">
    <source>
        <dbReference type="Pfam" id="PF14649"/>
    </source>
</evidence>
<dbReference type="Proteomes" id="UP001314263">
    <property type="component" value="Unassembled WGS sequence"/>
</dbReference>
<evidence type="ECO:0000313" key="2">
    <source>
        <dbReference type="EMBL" id="CAK0739001.1"/>
    </source>
</evidence>
<dbReference type="AlphaFoldDB" id="A0AAV1HTR0"/>
<sequence length="1146" mass="121781">MSGAKSSLHQVEDSLRHSKALQALQAHLSDTQLTDGGSFKAELSAEQRESIAARARHLAVRSFEHPQIVAACVTLTALCNRSVWPLCIDVAAQSSLHTGNHNSKDAVRKLTEDFASADHQVCGLSSAVAEVPQQAPRRRAEYHADRRCKCSSAEAVAQALADSIVAAERAAVRHPGLSKKEASFQASRQWTLLLSFCEQHGLPCDGSRLVHLAASNEWIFFMAEASTCFLSLKQVIAIAAEHFTDSSLRHHILHVLTSQLPAAEQPALHAEAAATGGPSMELFEVLNVAAQESSLQRGLLNRAAKLRWPVLAVLAACQPEASAAACMTVWLQATIAVEGGDSKQEGEALPEWREASLMIQEACRRGAYSAAADAVAMFMPSCPLVKCIRMVEAASQGRFAEMLAQQAELTAAMTPPPARRPGSFGEGETEAEWVMKVAWAIADGLLAALPSWTERVPILERLVTIDLPVPGGSGAEEYRDVLMLYELLEGKADAFIRWPGAAATQQAHCRVDKSAALQALVESQKWDKASRWAAATSQEQHSVTLARGDALLADWQRLMWLPRQRHQAWADIQQLFTVQQLPPISAAHFLVSAAERLAGEGMLELAEQVLLVQDASCWLGKAKLPEQAQERRAGLLGEMARAVQLLSACATIQGSAVSVMQWKKAPLVAQWAPREDLSGSSIAAGAAADVSVSMGGLGQAEEPSAGVDGHVALQLCGSLGSLLSALVGQPSKAEITAALRSLLEHGDVAGARSLSRELPSPPIDLVLAEAAAALIQHCRPAVSQEAGKPVEEAVPAAVLSYLSHRGHEKLGSPLDVLDALEACAARGAARALCALAASSFRAATLLGMTCEEAASLGPRQSLQVLLMKGPQAAPLAIQYAAAYHLSTEETAEVLADSFLKGLLAAHHDTEGSISDAWSAANFRDACESLGSPEALGSALVHVLLERHGALPAAVECGLLLAAHACYEAASRADVLGVLVQLAGRAMQQWAQRGDWRPLVQLTAGMGQYKVLRGGLDMLVANDQLELLLSRRSGAHSSSGARLWRAAVMAAIQRQRPHDKEAWALAHHHFGCARETAASLQADAQVRAEADVQIRKAGLHESLAHLNAMSAAIAAARAYADADCCRAAVSAAQTAIELGQQLQGPRR</sequence>